<dbReference type="GO" id="GO:0007166">
    <property type="term" value="P:cell surface receptor signaling pathway"/>
    <property type="evidence" value="ECO:0007669"/>
    <property type="project" value="InterPro"/>
</dbReference>
<evidence type="ECO:0000256" key="7">
    <source>
        <dbReference type="ARBA" id="ARBA00022777"/>
    </source>
</evidence>
<dbReference type="Proteomes" id="UP001345219">
    <property type="component" value="Chromosome 15"/>
</dbReference>
<evidence type="ECO:0000256" key="1">
    <source>
        <dbReference type="ARBA" id="ARBA00004479"/>
    </source>
</evidence>
<dbReference type="FunFam" id="3.30.200.20:FF:000043">
    <property type="entry name" value="Wall-associated receptor kinase 2"/>
    <property type="match status" value="1"/>
</dbReference>
<evidence type="ECO:0000256" key="13">
    <source>
        <dbReference type="ARBA" id="ARBA00047951"/>
    </source>
</evidence>
<comment type="catalytic activity">
    <reaction evidence="12">
        <text>L-seryl-[protein] + ATP = O-phospho-L-seryl-[protein] + ADP + H(+)</text>
        <dbReference type="Rhea" id="RHEA:17989"/>
        <dbReference type="Rhea" id="RHEA-COMP:9863"/>
        <dbReference type="Rhea" id="RHEA-COMP:11604"/>
        <dbReference type="ChEBI" id="CHEBI:15378"/>
        <dbReference type="ChEBI" id="CHEBI:29999"/>
        <dbReference type="ChEBI" id="CHEBI:30616"/>
        <dbReference type="ChEBI" id="CHEBI:83421"/>
        <dbReference type="ChEBI" id="CHEBI:456216"/>
    </reaction>
</comment>
<evidence type="ECO:0000256" key="10">
    <source>
        <dbReference type="ARBA" id="ARBA00023136"/>
    </source>
</evidence>
<keyword evidence="6" id="KW-0547">Nucleotide-binding</keyword>
<dbReference type="AlphaFoldDB" id="A0AAN7JYU7"/>
<evidence type="ECO:0000313" key="18">
    <source>
        <dbReference type="Proteomes" id="UP001345219"/>
    </source>
</evidence>
<evidence type="ECO:0000256" key="5">
    <source>
        <dbReference type="ARBA" id="ARBA00022729"/>
    </source>
</evidence>
<keyword evidence="8" id="KW-0067">ATP-binding</keyword>
<protein>
    <submittedName>
        <fullName evidence="17">Uncharacterized protein</fullName>
    </submittedName>
</protein>
<dbReference type="Gene3D" id="2.10.25.10">
    <property type="entry name" value="Laminin"/>
    <property type="match status" value="1"/>
</dbReference>
<keyword evidence="14" id="KW-0245">EGF-like domain</keyword>
<evidence type="ECO:0000256" key="3">
    <source>
        <dbReference type="ARBA" id="ARBA00022679"/>
    </source>
</evidence>
<keyword evidence="3" id="KW-0808">Transferase</keyword>
<evidence type="ECO:0000256" key="14">
    <source>
        <dbReference type="PROSITE-ProRule" id="PRU00076"/>
    </source>
</evidence>
<dbReference type="CDD" id="cd00054">
    <property type="entry name" value="EGF_CA"/>
    <property type="match status" value="1"/>
</dbReference>
<proteinExistence type="predicted"/>
<keyword evidence="4" id="KW-0812">Transmembrane</keyword>
<dbReference type="GO" id="GO:0005509">
    <property type="term" value="F:calcium ion binding"/>
    <property type="evidence" value="ECO:0007669"/>
    <property type="project" value="InterPro"/>
</dbReference>
<keyword evidence="9" id="KW-1133">Transmembrane helix</keyword>
<name>A0AAN7JYU7_9MYRT</name>
<dbReference type="InterPro" id="IPR000719">
    <property type="entry name" value="Prot_kinase_dom"/>
</dbReference>
<evidence type="ECO:0000256" key="9">
    <source>
        <dbReference type="ARBA" id="ARBA00022989"/>
    </source>
</evidence>
<evidence type="ECO:0000256" key="2">
    <source>
        <dbReference type="ARBA" id="ARBA00022527"/>
    </source>
</evidence>
<evidence type="ECO:0000259" key="16">
    <source>
        <dbReference type="PROSITE" id="PS50026"/>
    </source>
</evidence>
<dbReference type="PROSITE" id="PS50026">
    <property type="entry name" value="EGF_3"/>
    <property type="match status" value="1"/>
</dbReference>
<dbReference type="CDD" id="cd00053">
    <property type="entry name" value="EGF"/>
    <property type="match status" value="1"/>
</dbReference>
<accession>A0AAN7JYU7</accession>
<comment type="catalytic activity">
    <reaction evidence="13">
        <text>L-threonyl-[protein] + ATP = O-phospho-L-threonyl-[protein] + ADP + H(+)</text>
        <dbReference type="Rhea" id="RHEA:46608"/>
        <dbReference type="Rhea" id="RHEA-COMP:11060"/>
        <dbReference type="Rhea" id="RHEA-COMP:11605"/>
        <dbReference type="ChEBI" id="CHEBI:15378"/>
        <dbReference type="ChEBI" id="CHEBI:30013"/>
        <dbReference type="ChEBI" id="CHEBI:30616"/>
        <dbReference type="ChEBI" id="CHEBI:61977"/>
        <dbReference type="ChEBI" id="CHEBI:456216"/>
    </reaction>
</comment>
<dbReference type="SMART" id="SM00220">
    <property type="entry name" value="S_TKc"/>
    <property type="match status" value="1"/>
</dbReference>
<organism evidence="17 18">
    <name type="scientific">Trapa incisa</name>
    <dbReference type="NCBI Taxonomy" id="236973"/>
    <lineage>
        <taxon>Eukaryota</taxon>
        <taxon>Viridiplantae</taxon>
        <taxon>Streptophyta</taxon>
        <taxon>Embryophyta</taxon>
        <taxon>Tracheophyta</taxon>
        <taxon>Spermatophyta</taxon>
        <taxon>Magnoliopsida</taxon>
        <taxon>eudicotyledons</taxon>
        <taxon>Gunneridae</taxon>
        <taxon>Pentapetalae</taxon>
        <taxon>rosids</taxon>
        <taxon>malvids</taxon>
        <taxon>Myrtales</taxon>
        <taxon>Lythraceae</taxon>
        <taxon>Trapa</taxon>
    </lineage>
</organism>
<keyword evidence="7" id="KW-0418">Kinase</keyword>
<evidence type="ECO:0000256" key="4">
    <source>
        <dbReference type="ARBA" id="ARBA00022692"/>
    </source>
</evidence>
<dbReference type="Gene3D" id="3.30.200.20">
    <property type="entry name" value="Phosphorylase Kinase, domain 1"/>
    <property type="match status" value="1"/>
</dbReference>
<evidence type="ECO:0000313" key="17">
    <source>
        <dbReference type="EMBL" id="KAK4757530.1"/>
    </source>
</evidence>
<sequence>MSVPWDCTEYNISITNNNSDFLGINSCSYGFVAEKGYIEPSEYLLKNFTDATVPVVVEWSIPGIACDEVQDSATFACKGNATCTDSISGYRCRCQPGYDGNPYLSGENGCQRIDYCKTENPCRETFECRNFPNGYSCTEPRNKNTARGITIAWWAYKLYRKRRRAELKEKYFKQNGGLILQEQLISHEGNDQKGKLFDYKELKVATNNFHADRILGKGGQGTVYKGTLLDGKIIAIKKAIAIDKANIEHFINEVFILSQINHRNVVKLLGYCLECETPLLVYEFIPNGTLYQYIHEQECPISWEARIRIANEIAGALFYLHSFASIPIYHRDIKSSNILLDEKYQAKIADFGTSRSVGLDQTHVTTVVQGTFGYLDPEYFQSSQFTDKSDVYSFGVVLVELLTGQKPLSLVRGNEGRSLATYFVISMDGNHLFDILDALVLEQGKKEEIVAVANLAKRCLNLKGRKRPTMKEVVLELEGISKSVHGASRIEETQQDTEWNVMEAGTSGAMINTLFASGGHETECTTISISDDHPLLPTQTW</sequence>
<dbReference type="Gene3D" id="1.10.510.10">
    <property type="entry name" value="Transferase(Phosphotransferase) domain 1"/>
    <property type="match status" value="1"/>
</dbReference>
<gene>
    <name evidence="17" type="ORF">SAY87_018831</name>
</gene>
<dbReference type="EMBL" id="JAXIOK010000012">
    <property type="protein sequence ID" value="KAK4757530.1"/>
    <property type="molecule type" value="Genomic_DNA"/>
</dbReference>
<keyword evidence="10" id="KW-0472">Membrane</keyword>
<dbReference type="InterPro" id="IPR008271">
    <property type="entry name" value="Ser/Thr_kinase_AS"/>
</dbReference>
<feature type="domain" description="Protein kinase" evidence="15">
    <location>
        <begin position="209"/>
        <end position="480"/>
    </location>
</feature>
<keyword evidence="5" id="KW-0732">Signal</keyword>
<evidence type="ECO:0000256" key="12">
    <source>
        <dbReference type="ARBA" id="ARBA00047558"/>
    </source>
</evidence>
<dbReference type="InterPro" id="IPR011009">
    <property type="entry name" value="Kinase-like_dom_sf"/>
</dbReference>
<keyword evidence="18" id="KW-1185">Reference proteome</keyword>
<dbReference type="PROSITE" id="PS00108">
    <property type="entry name" value="PROTEIN_KINASE_ST"/>
    <property type="match status" value="1"/>
</dbReference>
<dbReference type="PROSITE" id="PS00010">
    <property type="entry name" value="ASX_HYDROXYL"/>
    <property type="match status" value="1"/>
</dbReference>
<reference evidence="17 18" key="1">
    <citation type="journal article" date="2023" name="Hortic Res">
        <title>Pangenome of water caltrop reveals structural variations and asymmetric subgenome divergence after allopolyploidization.</title>
        <authorList>
            <person name="Zhang X."/>
            <person name="Chen Y."/>
            <person name="Wang L."/>
            <person name="Yuan Y."/>
            <person name="Fang M."/>
            <person name="Shi L."/>
            <person name="Lu R."/>
            <person name="Comes H.P."/>
            <person name="Ma Y."/>
            <person name="Chen Y."/>
            <person name="Huang G."/>
            <person name="Zhou Y."/>
            <person name="Zheng Z."/>
            <person name="Qiu Y."/>
        </authorList>
    </citation>
    <scope>NUCLEOTIDE SEQUENCE [LARGE SCALE GENOMIC DNA]</scope>
    <source>
        <tissue evidence="17">Roots</tissue>
    </source>
</reference>
<dbReference type="PROSITE" id="PS50011">
    <property type="entry name" value="PROTEIN_KINASE_DOM"/>
    <property type="match status" value="1"/>
</dbReference>
<dbReference type="InterPro" id="IPR000152">
    <property type="entry name" value="EGF-type_Asp/Asn_hydroxyl_site"/>
</dbReference>
<keyword evidence="11" id="KW-1015">Disulfide bond</keyword>
<dbReference type="GO" id="GO:0005524">
    <property type="term" value="F:ATP binding"/>
    <property type="evidence" value="ECO:0007669"/>
    <property type="project" value="UniProtKB-KW"/>
</dbReference>
<feature type="domain" description="EGF-like" evidence="16">
    <location>
        <begin position="68"/>
        <end position="101"/>
    </location>
</feature>
<dbReference type="InterPro" id="IPR045274">
    <property type="entry name" value="WAK-like"/>
</dbReference>
<dbReference type="PANTHER" id="PTHR27005">
    <property type="entry name" value="WALL-ASSOCIATED RECEPTOR KINASE-LIKE 21"/>
    <property type="match status" value="1"/>
</dbReference>
<dbReference type="InterPro" id="IPR001881">
    <property type="entry name" value="EGF-like_Ca-bd_dom"/>
</dbReference>
<dbReference type="GO" id="GO:0005886">
    <property type="term" value="C:plasma membrane"/>
    <property type="evidence" value="ECO:0007669"/>
    <property type="project" value="TreeGrafter"/>
</dbReference>
<dbReference type="InterPro" id="IPR000742">
    <property type="entry name" value="EGF"/>
</dbReference>
<evidence type="ECO:0000256" key="8">
    <source>
        <dbReference type="ARBA" id="ARBA00022840"/>
    </source>
</evidence>
<comment type="caution">
    <text evidence="14">Lacks conserved residue(s) required for the propagation of feature annotation.</text>
</comment>
<dbReference type="Pfam" id="PF00069">
    <property type="entry name" value="Pkinase"/>
    <property type="match status" value="1"/>
</dbReference>
<comment type="subcellular location">
    <subcellularLocation>
        <location evidence="1">Membrane</location>
        <topology evidence="1">Single-pass type I membrane protein</topology>
    </subcellularLocation>
</comment>
<evidence type="ECO:0000259" key="15">
    <source>
        <dbReference type="PROSITE" id="PS50011"/>
    </source>
</evidence>
<dbReference type="SUPFAM" id="SSF56112">
    <property type="entry name" value="Protein kinase-like (PK-like)"/>
    <property type="match status" value="1"/>
</dbReference>
<dbReference type="GO" id="GO:0004674">
    <property type="term" value="F:protein serine/threonine kinase activity"/>
    <property type="evidence" value="ECO:0007669"/>
    <property type="project" value="UniProtKB-KW"/>
</dbReference>
<evidence type="ECO:0000256" key="6">
    <source>
        <dbReference type="ARBA" id="ARBA00022741"/>
    </source>
</evidence>
<keyword evidence="2" id="KW-0723">Serine/threonine-protein kinase</keyword>
<dbReference type="SMART" id="SM00179">
    <property type="entry name" value="EGF_CA"/>
    <property type="match status" value="1"/>
</dbReference>
<comment type="caution">
    <text evidence="17">The sequence shown here is derived from an EMBL/GenBank/DDBJ whole genome shotgun (WGS) entry which is preliminary data.</text>
</comment>
<dbReference type="FunFam" id="1.10.510.10:FF:000084">
    <property type="entry name" value="Wall-associated receptor kinase 2"/>
    <property type="match status" value="1"/>
</dbReference>
<dbReference type="Pfam" id="PF00008">
    <property type="entry name" value="EGF"/>
    <property type="match status" value="1"/>
</dbReference>
<evidence type="ECO:0000256" key="11">
    <source>
        <dbReference type="ARBA" id="ARBA00023157"/>
    </source>
</evidence>
<dbReference type="PANTHER" id="PTHR27005:SF526">
    <property type="entry name" value="WALL ASSOCIATED KINASE-LIKE PROTEIN"/>
    <property type="match status" value="1"/>
</dbReference>